<evidence type="ECO:0000313" key="2">
    <source>
        <dbReference type="EMBL" id="KAF5186953.1"/>
    </source>
</evidence>
<proteinExistence type="predicted"/>
<keyword evidence="3" id="KW-1185">Reference proteome</keyword>
<dbReference type="PANTHER" id="PTHR34198">
    <property type="entry name" value="OS01G0175100 PROTEIN"/>
    <property type="match status" value="1"/>
</dbReference>
<feature type="region of interest" description="Disordered" evidence="1">
    <location>
        <begin position="17"/>
        <end position="41"/>
    </location>
</feature>
<reference evidence="2 3" key="1">
    <citation type="submission" date="2020-06" db="EMBL/GenBank/DDBJ databases">
        <title>Transcriptomic and genomic resources for Thalictrum thalictroides and T. hernandezii: Facilitating candidate gene discovery in an emerging model plant lineage.</title>
        <authorList>
            <person name="Arias T."/>
            <person name="Riano-Pachon D.M."/>
            <person name="Di Stilio V.S."/>
        </authorList>
    </citation>
    <scope>NUCLEOTIDE SEQUENCE [LARGE SCALE GENOMIC DNA]</scope>
    <source>
        <strain evidence="3">cv. WT478/WT964</strain>
        <tissue evidence="2">Leaves</tissue>
    </source>
</reference>
<evidence type="ECO:0000313" key="3">
    <source>
        <dbReference type="Proteomes" id="UP000554482"/>
    </source>
</evidence>
<name>A0A7J6VQ02_THATH</name>
<dbReference type="EMBL" id="JABWDY010028651">
    <property type="protein sequence ID" value="KAF5186953.1"/>
    <property type="molecule type" value="Genomic_DNA"/>
</dbReference>
<protein>
    <submittedName>
        <fullName evidence="2">Plant/protein</fullName>
    </submittedName>
</protein>
<accession>A0A7J6VQ02</accession>
<dbReference type="AlphaFoldDB" id="A0A7J6VQ02"/>
<dbReference type="Proteomes" id="UP000554482">
    <property type="component" value="Unassembled WGS sequence"/>
</dbReference>
<comment type="caution">
    <text evidence="2">The sequence shown here is derived from an EMBL/GenBank/DDBJ whole genome shotgun (WGS) entry which is preliminary data.</text>
</comment>
<feature type="compositionally biased region" description="Polar residues" evidence="1">
    <location>
        <begin position="32"/>
        <end position="41"/>
    </location>
</feature>
<gene>
    <name evidence="2" type="ORF">FRX31_023461</name>
</gene>
<dbReference type="OrthoDB" id="1913905at2759"/>
<organism evidence="2 3">
    <name type="scientific">Thalictrum thalictroides</name>
    <name type="common">Rue-anemone</name>
    <name type="synonym">Anemone thalictroides</name>
    <dbReference type="NCBI Taxonomy" id="46969"/>
    <lineage>
        <taxon>Eukaryota</taxon>
        <taxon>Viridiplantae</taxon>
        <taxon>Streptophyta</taxon>
        <taxon>Embryophyta</taxon>
        <taxon>Tracheophyta</taxon>
        <taxon>Spermatophyta</taxon>
        <taxon>Magnoliopsida</taxon>
        <taxon>Ranunculales</taxon>
        <taxon>Ranunculaceae</taxon>
        <taxon>Thalictroideae</taxon>
        <taxon>Thalictrum</taxon>
    </lineage>
</organism>
<dbReference type="PANTHER" id="PTHR34198:SF1">
    <property type="entry name" value="OS01G0104300 PROTEIN"/>
    <property type="match status" value="1"/>
</dbReference>
<sequence length="132" mass="14631">MASTATLLSVRPAIIRSSATPSGDRKPDTLRQKFQPSSSSSKWWTPLFGWSSNPDYIDNDSSKIRSSDAVDLEFSSNTSTTTTSRSRFAPGGFTDEKAKQLRLKTIESTTFHDIMYHSAIASRLASDQRSVY</sequence>
<evidence type="ECO:0000256" key="1">
    <source>
        <dbReference type="SAM" id="MobiDB-lite"/>
    </source>
</evidence>